<dbReference type="STRING" id="54.SAMN02745121_07779"/>
<evidence type="ECO:0000313" key="3">
    <source>
        <dbReference type="Proteomes" id="UP000199400"/>
    </source>
</evidence>
<dbReference type="SUPFAM" id="SSF51735">
    <property type="entry name" value="NAD(P)-binding Rossmann-fold domains"/>
    <property type="match status" value="1"/>
</dbReference>
<dbReference type="AlphaFoldDB" id="A0A1I2H8M2"/>
<proteinExistence type="predicted"/>
<evidence type="ECO:0000313" key="2">
    <source>
        <dbReference type="EMBL" id="SFF25789.1"/>
    </source>
</evidence>
<feature type="domain" description="NAD-dependent epimerase/dehydratase" evidence="1">
    <location>
        <begin position="3"/>
        <end position="224"/>
    </location>
</feature>
<dbReference type="RefSeq" id="WP_096333414.1">
    <property type="nucleotide sequence ID" value="NZ_FOMX01000039.1"/>
</dbReference>
<dbReference type="Pfam" id="PF01370">
    <property type="entry name" value="Epimerase"/>
    <property type="match status" value="1"/>
</dbReference>
<name>A0A1I2H8M2_9BACT</name>
<gene>
    <name evidence="2" type="ORF">SAMN02745121_07779</name>
</gene>
<keyword evidence="3" id="KW-1185">Reference proteome</keyword>
<protein>
    <submittedName>
        <fullName evidence="2">UDP-glucose 4-epimerase</fullName>
    </submittedName>
</protein>
<accession>A0A1I2H8M2</accession>
<sequence>MKILITGINGAHARMVALRLRARGDEILGIDRRPWPDAPEGVHVFQTDVRKRPAADVFRQHRPDVVIHMATITHFTASAEERLRINLHGTRLVFEYCHEFGVKQAVFVGRHTIYGAAPDAPLYRTEEEPPLAVSTFPELADLVAADLFAAAALWRWPGLKTAVLRMVYMLGPTHRGTLASFLAGPRVPMILGFDPLYHFMHDEDGVEAIVRAVDHQLSGIYNVAGPPPVPLSTLARGTGRQPIPIPEPLFKYSAGRFGLPYLPPGAVAHIKHPIVVDATAFRRATNFEHKHDAHAVMVSFRES</sequence>
<dbReference type="InterPro" id="IPR036291">
    <property type="entry name" value="NAD(P)-bd_dom_sf"/>
</dbReference>
<dbReference type="Gene3D" id="3.40.50.720">
    <property type="entry name" value="NAD(P)-binding Rossmann-like Domain"/>
    <property type="match status" value="1"/>
</dbReference>
<evidence type="ECO:0000259" key="1">
    <source>
        <dbReference type="Pfam" id="PF01370"/>
    </source>
</evidence>
<reference evidence="3" key="1">
    <citation type="submission" date="2016-10" db="EMBL/GenBank/DDBJ databases">
        <authorList>
            <person name="Varghese N."/>
            <person name="Submissions S."/>
        </authorList>
    </citation>
    <scope>NUCLEOTIDE SEQUENCE [LARGE SCALE GENOMIC DNA]</scope>
    <source>
        <strain evidence="3">ATCC 25963</strain>
    </source>
</reference>
<dbReference type="InterPro" id="IPR001509">
    <property type="entry name" value="Epimerase_deHydtase"/>
</dbReference>
<dbReference type="InterPro" id="IPR050177">
    <property type="entry name" value="Lipid_A_modif_metabolic_enz"/>
</dbReference>
<dbReference type="PANTHER" id="PTHR43245">
    <property type="entry name" value="BIFUNCTIONAL POLYMYXIN RESISTANCE PROTEIN ARNA"/>
    <property type="match status" value="1"/>
</dbReference>
<dbReference type="Proteomes" id="UP000199400">
    <property type="component" value="Unassembled WGS sequence"/>
</dbReference>
<dbReference type="PANTHER" id="PTHR43245:SF52">
    <property type="entry name" value="NAD-DEPENDENT EPIMERASE_DEHYDRATASE"/>
    <property type="match status" value="1"/>
</dbReference>
<dbReference type="EMBL" id="FOMX01000039">
    <property type="protein sequence ID" value="SFF25789.1"/>
    <property type="molecule type" value="Genomic_DNA"/>
</dbReference>
<organism evidence="2 3">
    <name type="scientific">Nannocystis exedens</name>
    <dbReference type="NCBI Taxonomy" id="54"/>
    <lineage>
        <taxon>Bacteria</taxon>
        <taxon>Pseudomonadati</taxon>
        <taxon>Myxococcota</taxon>
        <taxon>Polyangia</taxon>
        <taxon>Nannocystales</taxon>
        <taxon>Nannocystaceae</taxon>
        <taxon>Nannocystis</taxon>
    </lineage>
</organism>